<evidence type="ECO:0000256" key="1">
    <source>
        <dbReference type="SAM" id="Phobius"/>
    </source>
</evidence>
<reference evidence="2" key="1">
    <citation type="submission" date="2021-06" db="EMBL/GenBank/DDBJ databases">
        <title>Genome sequence of Cutibacterium modestum strain KB17-24694.</title>
        <authorList>
            <person name="Dekio I."/>
            <person name="Asahina A."/>
            <person name="Nishida M."/>
        </authorList>
    </citation>
    <scope>NUCLEOTIDE SEQUENCE</scope>
    <source>
        <strain evidence="2">KB17-24694</strain>
    </source>
</reference>
<gene>
    <name evidence="2" type="ORF">KB1_03830</name>
</gene>
<feature type="transmembrane region" description="Helical" evidence="1">
    <location>
        <begin position="65"/>
        <end position="87"/>
    </location>
</feature>
<feature type="transmembrane region" description="Helical" evidence="1">
    <location>
        <begin position="26"/>
        <end position="53"/>
    </location>
</feature>
<name>A0AAD1KMK8_9ACTN</name>
<protein>
    <submittedName>
        <fullName evidence="2">Uncharacterized protein</fullName>
    </submittedName>
</protein>
<evidence type="ECO:0000313" key="2">
    <source>
        <dbReference type="EMBL" id="BCY24393.1"/>
    </source>
</evidence>
<dbReference type="Proteomes" id="UP000825072">
    <property type="component" value="Chromosome 1"/>
</dbReference>
<keyword evidence="1" id="KW-0812">Transmembrane</keyword>
<evidence type="ECO:0000313" key="3">
    <source>
        <dbReference type="Proteomes" id="UP000825072"/>
    </source>
</evidence>
<dbReference type="AlphaFoldDB" id="A0AAD1KMK8"/>
<sequence>MSDFRMGEVSELPFKMNFRNGGSSRGWVVLSGFLLAYILINVVMGIAWFVQLIDVSDRVGGQLSVTLPILMVGINVAAIFVGLYSMARKRLS</sequence>
<dbReference type="EMBL" id="AP024747">
    <property type="protein sequence ID" value="BCY24393.1"/>
    <property type="molecule type" value="Genomic_DNA"/>
</dbReference>
<proteinExistence type="predicted"/>
<keyword evidence="1" id="KW-0472">Membrane</keyword>
<organism evidence="2 3">
    <name type="scientific">Cutibacterium modestum</name>
    <dbReference type="NCBI Taxonomy" id="2559073"/>
    <lineage>
        <taxon>Bacteria</taxon>
        <taxon>Bacillati</taxon>
        <taxon>Actinomycetota</taxon>
        <taxon>Actinomycetes</taxon>
        <taxon>Propionibacteriales</taxon>
        <taxon>Propionibacteriaceae</taxon>
        <taxon>Cutibacterium</taxon>
    </lineage>
</organism>
<keyword evidence="1" id="KW-1133">Transmembrane helix</keyword>
<accession>A0AAD1KMK8</accession>